<dbReference type="EMBL" id="AP028215">
    <property type="protein sequence ID" value="BEI91236.1"/>
    <property type="molecule type" value="Genomic_DNA"/>
</dbReference>
<evidence type="ECO:0000256" key="8">
    <source>
        <dbReference type="SAM" id="MobiDB-lite"/>
    </source>
</evidence>
<keyword evidence="3" id="KW-1003">Cell membrane</keyword>
<feature type="compositionally biased region" description="Basic and acidic residues" evidence="8">
    <location>
        <begin position="1"/>
        <end position="20"/>
    </location>
</feature>
<reference evidence="11" key="1">
    <citation type="journal article" date="2023" name="BMC Genomics">
        <title>Chromosome-level genome assemblies of Cutaneotrichosporon spp. (Trichosporonales, Basidiomycota) reveal imbalanced evolution between nucleotide sequences and chromosome synteny.</title>
        <authorList>
            <person name="Kobayashi Y."/>
            <person name="Kayamori A."/>
            <person name="Aoki K."/>
            <person name="Shiwa Y."/>
            <person name="Matsutani M."/>
            <person name="Fujita N."/>
            <person name="Sugita T."/>
            <person name="Iwasaki W."/>
            <person name="Tanaka N."/>
            <person name="Takashima M."/>
        </authorList>
    </citation>
    <scope>NUCLEOTIDE SEQUENCE</scope>
    <source>
        <strain evidence="11">HIS019</strain>
    </source>
</reference>
<evidence type="ECO:0000256" key="5">
    <source>
        <dbReference type="ARBA" id="ARBA00022989"/>
    </source>
</evidence>
<feature type="transmembrane region" description="Helical" evidence="9">
    <location>
        <begin position="191"/>
        <end position="213"/>
    </location>
</feature>
<protein>
    <recommendedName>
        <fullName evidence="10">Major facilitator superfamily (MFS) profile domain-containing protein</fullName>
    </recommendedName>
</protein>
<comment type="subcellular location">
    <subcellularLocation>
        <location evidence="1">Cell membrane</location>
        <topology evidence="1">Multi-pass membrane protein</topology>
    </subcellularLocation>
</comment>
<proteinExistence type="inferred from homology"/>
<dbReference type="KEGG" id="ccac:CcaHIS019_0400560"/>
<dbReference type="PANTHER" id="PTHR23502:SF186">
    <property type="entry name" value="MAJOR FACILITATOR SUPERFAMILY (MFS) PROFILE DOMAIN-CONTAINING PROTEIN"/>
    <property type="match status" value="1"/>
</dbReference>
<evidence type="ECO:0000256" key="2">
    <source>
        <dbReference type="ARBA" id="ARBA00022448"/>
    </source>
</evidence>
<feature type="transmembrane region" description="Helical" evidence="9">
    <location>
        <begin position="157"/>
        <end position="179"/>
    </location>
</feature>
<dbReference type="PANTHER" id="PTHR23502">
    <property type="entry name" value="MAJOR FACILITATOR SUPERFAMILY"/>
    <property type="match status" value="1"/>
</dbReference>
<organism evidence="11 12">
    <name type="scientific">Cutaneotrichosporon cavernicola</name>
    <dbReference type="NCBI Taxonomy" id="279322"/>
    <lineage>
        <taxon>Eukaryota</taxon>
        <taxon>Fungi</taxon>
        <taxon>Dikarya</taxon>
        <taxon>Basidiomycota</taxon>
        <taxon>Agaricomycotina</taxon>
        <taxon>Tremellomycetes</taxon>
        <taxon>Trichosporonales</taxon>
        <taxon>Trichosporonaceae</taxon>
        <taxon>Cutaneotrichosporon</taxon>
    </lineage>
</organism>
<dbReference type="InterPro" id="IPR020846">
    <property type="entry name" value="MFS_dom"/>
</dbReference>
<feature type="transmembrane region" description="Helical" evidence="9">
    <location>
        <begin position="395"/>
        <end position="417"/>
    </location>
</feature>
<feature type="transmembrane region" description="Helical" evidence="9">
    <location>
        <begin position="489"/>
        <end position="509"/>
    </location>
</feature>
<feature type="transmembrane region" description="Helical" evidence="9">
    <location>
        <begin position="308"/>
        <end position="333"/>
    </location>
</feature>
<dbReference type="GO" id="GO:0005886">
    <property type="term" value="C:plasma membrane"/>
    <property type="evidence" value="ECO:0007669"/>
    <property type="project" value="UniProtKB-SubCell"/>
</dbReference>
<dbReference type="GeneID" id="85495106"/>
<dbReference type="GO" id="GO:0022857">
    <property type="term" value="F:transmembrane transporter activity"/>
    <property type="evidence" value="ECO:0007669"/>
    <property type="project" value="InterPro"/>
</dbReference>
<evidence type="ECO:0000313" key="12">
    <source>
        <dbReference type="Proteomes" id="UP001233271"/>
    </source>
</evidence>
<dbReference type="SUPFAM" id="SSF103473">
    <property type="entry name" value="MFS general substrate transporter"/>
    <property type="match status" value="1"/>
</dbReference>
<evidence type="ECO:0000313" key="11">
    <source>
        <dbReference type="EMBL" id="BEI91236.1"/>
    </source>
</evidence>
<keyword evidence="5 9" id="KW-1133">Transmembrane helix</keyword>
<name>A0AA48L3E5_9TREE</name>
<evidence type="ECO:0000256" key="1">
    <source>
        <dbReference type="ARBA" id="ARBA00004651"/>
    </source>
</evidence>
<keyword evidence="4 9" id="KW-0812">Transmembrane</keyword>
<dbReference type="InterPro" id="IPR036259">
    <property type="entry name" value="MFS_trans_sf"/>
</dbReference>
<evidence type="ECO:0000256" key="3">
    <source>
        <dbReference type="ARBA" id="ARBA00022475"/>
    </source>
</evidence>
<evidence type="ECO:0000256" key="9">
    <source>
        <dbReference type="SAM" id="Phobius"/>
    </source>
</evidence>
<evidence type="ECO:0000256" key="7">
    <source>
        <dbReference type="ARBA" id="ARBA00038459"/>
    </source>
</evidence>
<dbReference type="Pfam" id="PF07690">
    <property type="entry name" value="MFS_1"/>
    <property type="match status" value="1"/>
</dbReference>
<dbReference type="RefSeq" id="XP_060456501.1">
    <property type="nucleotide sequence ID" value="XM_060599848.1"/>
</dbReference>
<dbReference type="AlphaFoldDB" id="A0AA48L3E5"/>
<comment type="similarity">
    <text evidence="7">Belongs to the major facilitator superfamily. DHA1 family. Polyamines/proton antiporter (TC 2.A.1.2.16) subfamily.</text>
</comment>
<feature type="region of interest" description="Disordered" evidence="8">
    <location>
        <begin position="1"/>
        <end position="33"/>
    </location>
</feature>
<dbReference type="Gene3D" id="1.20.1250.20">
    <property type="entry name" value="MFS general substrate transporter like domains"/>
    <property type="match status" value="1"/>
</dbReference>
<keyword evidence="6 9" id="KW-0472">Membrane</keyword>
<evidence type="ECO:0000256" key="4">
    <source>
        <dbReference type="ARBA" id="ARBA00022692"/>
    </source>
</evidence>
<feature type="transmembrane region" description="Helical" evidence="9">
    <location>
        <begin position="65"/>
        <end position="89"/>
    </location>
</feature>
<sequence>MPPESRIHTQNNDKEEKEEAYLPPLKPSETVLSSRSARAALRALEDFDESPENPRNWSSQRKWRTLFTVAMTGFIATTGSSIAVPGIYATMKEFGTKNERIGVFVASAYVLGLGGGPFLFAPISELWGRQIAYQSSQVCFTLFCMACAVAPNMTALLILRFFCGMFGSVGPTLGVATCADIFAPHERGRPVSLYALGPMTGPVLGSMLGYWILFAGWRWTHGVMAIMAAANFVLLSFVHETYGPAVQKKLTYAIKFPLPDVSGLERLSPRRFLHKRGWMRAMVTREDATAAFKKAFSRPPRLLFGNPVAFFFSLYYAYIYAVLYLFIVSLNLLFGQPPFSTPGLFSYGWPQSTVGLCYIGMTVGFGLSALTAAMMQDRIYRKLSKKNGGAGQPEYRLVLTAIGMCIMPLGLFIFGWTAGRTHWIGPQMGQAVTCYGLMLAFNSIQNYLVDAFFPFSAAATASATFARSVTACVLPIFAPTMYRNLGWGWGSTLLGLLAALAIPAPFVMFKYGQRLRERFKFEG</sequence>
<feature type="transmembrane region" description="Helical" evidence="9">
    <location>
        <begin position="219"/>
        <end position="238"/>
    </location>
</feature>
<dbReference type="InterPro" id="IPR011701">
    <property type="entry name" value="MFS"/>
</dbReference>
<gene>
    <name evidence="11" type="ORF">CcaverHIS019_0400560</name>
</gene>
<dbReference type="Proteomes" id="UP001233271">
    <property type="component" value="Chromosome 4"/>
</dbReference>
<evidence type="ECO:0000256" key="6">
    <source>
        <dbReference type="ARBA" id="ARBA00023136"/>
    </source>
</evidence>
<dbReference type="PROSITE" id="PS50850">
    <property type="entry name" value="MFS"/>
    <property type="match status" value="1"/>
</dbReference>
<feature type="transmembrane region" description="Helical" evidence="9">
    <location>
        <begin position="101"/>
        <end position="120"/>
    </location>
</feature>
<keyword evidence="2" id="KW-0813">Transport</keyword>
<feature type="domain" description="Major facilitator superfamily (MFS) profile" evidence="10">
    <location>
        <begin position="65"/>
        <end position="516"/>
    </location>
</feature>
<feature type="transmembrane region" description="Helical" evidence="9">
    <location>
        <begin position="353"/>
        <end position="374"/>
    </location>
</feature>
<accession>A0AA48L3E5</accession>
<keyword evidence="12" id="KW-1185">Reference proteome</keyword>
<evidence type="ECO:0000259" key="10">
    <source>
        <dbReference type="PROSITE" id="PS50850"/>
    </source>
</evidence>